<evidence type="ECO:0000256" key="3">
    <source>
        <dbReference type="ARBA" id="ARBA00023015"/>
    </source>
</evidence>
<evidence type="ECO:0008006" key="10">
    <source>
        <dbReference type="Google" id="ProtNLM"/>
    </source>
</evidence>
<keyword evidence="6" id="KW-0539">Nucleus</keyword>
<protein>
    <recommendedName>
        <fullName evidence="10">Zn(2)-C6 fungal-type domain-containing protein</fullName>
    </recommendedName>
</protein>
<dbReference type="Proteomes" id="UP001355207">
    <property type="component" value="Chromosome 1"/>
</dbReference>
<dbReference type="RefSeq" id="XP_066073203.1">
    <property type="nucleotide sequence ID" value="XM_066217106.1"/>
</dbReference>
<proteinExistence type="predicted"/>
<feature type="region of interest" description="Disordered" evidence="7">
    <location>
        <begin position="340"/>
        <end position="386"/>
    </location>
</feature>
<feature type="compositionally biased region" description="Polar residues" evidence="7">
    <location>
        <begin position="340"/>
        <end position="374"/>
    </location>
</feature>
<evidence type="ECO:0000256" key="2">
    <source>
        <dbReference type="ARBA" id="ARBA00022833"/>
    </source>
</evidence>
<feature type="region of interest" description="Disordered" evidence="7">
    <location>
        <begin position="801"/>
        <end position="824"/>
    </location>
</feature>
<dbReference type="PANTHER" id="PTHR31313:SF81">
    <property type="entry name" value="TY1 ENHANCER ACTIVATOR"/>
    <property type="match status" value="1"/>
</dbReference>
<organism evidence="8 9">
    <name type="scientific">Kwoniella dendrophila CBS 6074</name>
    <dbReference type="NCBI Taxonomy" id="1295534"/>
    <lineage>
        <taxon>Eukaryota</taxon>
        <taxon>Fungi</taxon>
        <taxon>Dikarya</taxon>
        <taxon>Basidiomycota</taxon>
        <taxon>Agaricomycotina</taxon>
        <taxon>Tremellomycetes</taxon>
        <taxon>Tremellales</taxon>
        <taxon>Cryptococcaceae</taxon>
        <taxon>Kwoniella</taxon>
    </lineage>
</organism>
<keyword evidence="4" id="KW-0238">DNA-binding</keyword>
<reference evidence="8 9" key="1">
    <citation type="submission" date="2024-01" db="EMBL/GenBank/DDBJ databases">
        <title>Comparative genomics of Cryptococcus and Kwoniella reveals pathogenesis evolution and contrasting modes of karyotype evolution via chromosome fusion or intercentromeric recombination.</title>
        <authorList>
            <person name="Coelho M.A."/>
            <person name="David-Palma M."/>
            <person name="Shea T."/>
            <person name="Bowers K."/>
            <person name="McGinley-Smith S."/>
            <person name="Mohammad A.W."/>
            <person name="Gnirke A."/>
            <person name="Yurkov A.M."/>
            <person name="Nowrousian M."/>
            <person name="Sun S."/>
            <person name="Cuomo C.A."/>
            <person name="Heitman J."/>
        </authorList>
    </citation>
    <scope>NUCLEOTIDE SEQUENCE [LARGE SCALE GENOMIC DNA]</scope>
    <source>
        <strain evidence="8 9">CBS 6074</strain>
    </source>
</reference>
<feature type="region of interest" description="Disordered" evidence="7">
    <location>
        <begin position="232"/>
        <end position="252"/>
    </location>
</feature>
<name>A0AAX4JM19_9TREE</name>
<keyword evidence="9" id="KW-1185">Reference proteome</keyword>
<evidence type="ECO:0000256" key="5">
    <source>
        <dbReference type="ARBA" id="ARBA00023163"/>
    </source>
</evidence>
<accession>A0AAX4JM19</accession>
<keyword evidence="1" id="KW-0479">Metal-binding</keyword>
<keyword evidence="2" id="KW-0862">Zinc</keyword>
<evidence type="ECO:0000256" key="4">
    <source>
        <dbReference type="ARBA" id="ARBA00023125"/>
    </source>
</evidence>
<feature type="compositionally biased region" description="Polar residues" evidence="7">
    <location>
        <begin position="233"/>
        <end position="249"/>
    </location>
</feature>
<dbReference type="CDD" id="cd12148">
    <property type="entry name" value="fungal_TF_MHR"/>
    <property type="match status" value="1"/>
</dbReference>
<evidence type="ECO:0000256" key="7">
    <source>
        <dbReference type="SAM" id="MobiDB-lite"/>
    </source>
</evidence>
<dbReference type="GO" id="GO:0003677">
    <property type="term" value="F:DNA binding"/>
    <property type="evidence" value="ECO:0007669"/>
    <property type="project" value="UniProtKB-KW"/>
</dbReference>
<dbReference type="GO" id="GO:0000981">
    <property type="term" value="F:DNA-binding transcription factor activity, RNA polymerase II-specific"/>
    <property type="evidence" value="ECO:0007669"/>
    <property type="project" value="InterPro"/>
</dbReference>
<dbReference type="GeneID" id="91091989"/>
<dbReference type="EMBL" id="CP144098">
    <property type="protein sequence ID" value="WWC86440.1"/>
    <property type="molecule type" value="Genomic_DNA"/>
</dbReference>
<keyword evidence="3" id="KW-0805">Transcription regulation</keyword>
<evidence type="ECO:0000313" key="8">
    <source>
        <dbReference type="EMBL" id="WWC86440.1"/>
    </source>
</evidence>
<evidence type="ECO:0000313" key="9">
    <source>
        <dbReference type="Proteomes" id="UP001355207"/>
    </source>
</evidence>
<gene>
    <name evidence="8" type="ORF">L201_001317</name>
</gene>
<sequence length="1247" mass="138317">MATEEPKKKRRQNVACGCCKLRRIKCDLQEILFSLPSSSNISSPITPPLNILVERNPDVSCTNCNKKGLKCDTKGIREPTKPNKGGKRIDEAKKKFGQQGQQNQLQSPIENEVIEEIQNDDYSNNALNDESNDSLANPLQGYTGELDQIPFNPLDFFNDHPLNPSYPPPEHVSQSYHHNPSLQPILSADDQNISENVIPLFDISVLQSMHNPIPPTSGLPSTAWYQPRPAVEPQTQVSNHQGSSASSPAPGNFQEAASIWRQFADNRKEAMYLARTTGLTAGANGVQLSYEDPLEKDLVGRVQSRMGINTKSLLESDPQSFTPNIDPLNSKIDIASIASTPNPTAIPSSHGNTNQMQSPSTSLYTGSYINNPQGDSRKRSRSPYSVAVEDDNYSQSYVRKMYLVSENPWKLYTESSSMEIIHWGRRETVSEQLADRALGSALSNHLVKVFFQAVHLSYPALSPEAFYLAWLKAGQRSDRMTPAQEALCAVVEAWGARYSDSPVVLGLSEAKSHAAPKVIQADGTFIPGTRARTHWGRSRLAACKALLDRARKLIDDNGLLRRPSITGVQALTLYSQLMHMTDQKVLDKDHWLQNRMIHSIIIEQMSLLGLMWDSEGPIVTDDSEASINSSLIQMNQRRLFWTHMIGDAFFAASIGMLPKISQEDVDSAGDWIETVQDRLPHSSFKLLAYFLSAYHRLGMAGRDIAIKVSYPLRKKGAGDIAKICMTVRKVWKDVRDIHKELNQRVPEFLESCEMDDLLGFSPVNFLANLRLSCPFLLLIVHQLVRDQLEFWTSLHPSTSSAFISTPSDGSPSSTGSTKAKSGQRSIPSKINIELLERLNKESIDGLMISCRGQIKLLESMIPTGVIQSASVLLRVLIAMAQLLAEVPTNEQGYPSNTPGGNGWTWDTKRREVDICLEALHQVGWAWADIADVCDAVALTMERMTPSPEVISAWKAKQQTSETQVSEFIAKLKQEDAVESEKAVQSVLRFWPPVSISSLIENAMKNNPHSVLDGDIRGMTSNLRQLEYASENSYKGDNITGPVTLHSSLPTSTQYTSEALGATLNPVPTTTSASANAHIPNYVESITTRFDQINQVWSNAQEGAYNGMQVKDPIQTIASDTLRSSEISEHPIGILNTISYNNDTQPLSNLDMNYMPQFTQNDIIPNSQLFQESQINIDWMNPNNHNHNLNTNISSAANINLYSFSTNQNGITDGQTDQNMNELDVEAFLNQLGIPQGPILETNAEYHS</sequence>
<dbReference type="GO" id="GO:0008270">
    <property type="term" value="F:zinc ion binding"/>
    <property type="evidence" value="ECO:0007669"/>
    <property type="project" value="InterPro"/>
</dbReference>
<feature type="compositionally biased region" description="Low complexity" evidence="7">
    <location>
        <begin position="804"/>
        <end position="817"/>
    </location>
</feature>
<evidence type="ECO:0000256" key="6">
    <source>
        <dbReference type="ARBA" id="ARBA00023242"/>
    </source>
</evidence>
<evidence type="ECO:0000256" key="1">
    <source>
        <dbReference type="ARBA" id="ARBA00022723"/>
    </source>
</evidence>
<dbReference type="InterPro" id="IPR051615">
    <property type="entry name" value="Transcr_Regulatory_Elem"/>
</dbReference>
<keyword evidence="5" id="KW-0804">Transcription</keyword>
<dbReference type="AlphaFoldDB" id="A0AAX4JM19"/>
<dbReference type="Gene3D" id="4.10.240.10">
    <property type="entry name" value="Zn(2)-C6 fungal-type DNA-binding domain"/>
    <property type="match status" value="1"/>
</dbReference>
<dbReference type="InterPro" id="IPR036864">
    <property type="entry name" value="Zn2-C6_fun-type_DNA-bd_sf"/>
</dbReference>
<dbReference type="PANTHER" id="PTHR31313">
    <property type="entry name" value="TY1 ENHANCER ACTIVATOR"/>
    <property type="match status" value="1"/>
</dbReference>